<proteinExistence type="predicted"/>
<reference evidence="1 2" key="1">
    <citation type="journal article" date="2019" name="Commun. Biol.">
        <title>The bagworm genome reveals a unique fibroin gene that provides high tensile strength.</title>
        <authorList>
            <person name="Kono N."/>
            <person name="Nakamura H."/>
            <person name="Ohtoshi R."/>
            <person name="Tomita M."/>
            <person name="Numata K."/>
            <person name="Arakawa K."/>
        </authorList>
    </citation>
    <scope>NUCLEOTIDE SEQUENCE [LARGE SCALE GENOMIC DNA]</scope>
</reference>
<sequence length="85" mass="9484">MEIRDNTLARSGRGIGAGRLSRLVPGNCVSACDLARSRQYQARESIFVLSQNVREQRTKIHTFGGGLSIHHSSEIEDLRQLELGY</sequence>
<dbReference type="Proteomes" id="UP000299102">
    <property type="component" value="Unassembled WGS sequence"/>
</dbReference>
<accession>A0A4C1YBV4</accession>
<protein>
    <submittedName>
        <fullName evidence="1">Uncharacterized protein</fullName>
    </submittedName>
</protein>
<comment type="caution">
    <text evidence="1">The sequence shown here is derived from an EMBL/GenBank/DDBJ whole genome shotgun (WGS) entry which is preliminary data.</text>
</comment>
<keyword evidence="2" id="KW-1185">Reference proteome</keyword>
<organism evidence="1 2">
    <name type="scientific">Eumeta variegata</name>
    <name type="common">Bagworm moth</name>
    <name type="synonym">Eumeta japonica</name>
    <dbReference type="NCBI Taxonomy" id="151549"/>
    <lineage>
        <taxon>Eukaryota</taxon>
        <taxon>Metazoa</taxon>
        <taxon>Ecdysozoa</taxon>
        <taxon>Arthropoda</taxon>
        <taxon>Hexapoda</taxon>
        <taxon>Insecta</taxon>
        <taxon>Pterygota</taxon>
        <taxon>Neoptera</taxon>
        <taxon>Endopterygota</taxon>
        <taxon>Lepidoptera</taxon>
        <taxon>Glossata</taxon>
        <taxon>Ditrysia</taxon>
        <taxon>Tineoidea</taxon>
        <taxon>Psychidae</taxon>
        <taxon>Oiketicinae</taxon>
        <taxon>Eumeta</taxon>
    </lineage>
</organism>
<dbReference type="AlphaFoldDB" id="A0A4C1YBV4"/>
<evidence type="ECO:0000313" key="1">
    <source>
        <dbReference type="EMBL" id="GBP72520.1"/>
    </source>
</evidence>
<name>A0A4C1YBV4_EUMVA</name>
<evidence type="ECO:0000313" key="2">
    <source>
        <dbReference type="Proteomes" id="UP000299102"/>
    </source>
</evidence>
<dbReference type="EMBL" id="BGZK01001148">
    <property type="protein sequence ID" value="GBP72520.1"/>
    <property type="molecule type" value="Genomic_DNA"/>
</dbReference>
<gene>
    <name evidence="1" type="ORF">EVAR_47098_1</name>
</gene>